<comment type="caution">
    <text evidence="1">The sequence shown here is derived from an EMBL/GenBank/DDBJ whole genome shotgun (WGS) entry which is preliminary data.</text>
</comment>
<evidence type="ECO:0000313" key="1">
    <source>
        <dbReference type="EMBL" id="KAL2743921.1"/>
    </source>
</evidence>
<evidence type="ECO:0000313" key="2">
    <source>
        <dbReference type="Proteomes" id="UP001607303"/>
    </source>
</evidence>
<sequence length="129" mass="14907">GSILHEHPTLFLDTLGTVKEKFSRDDKMFHSPFCGICGAKRERKKKLQSDIKFCLDENRILEYDQHWRAMVRNEKGLRSSAPRSLSLGSIYLTAITTYLKEEMTPKSQLDSCADVDCMIWILRILTNKP</sequence>
<name>A0ABD2CFS4_VESMC</name>
<dbReference type="AlphaFoldDB" id="A0ABD2CFS4"/>
<accession>A0ABD2CFS4</accession>
<dbReference type="EMBL" id="JAYRBN010000053">
    <property type="protein sequence ID" value="KAL2743921.1"/>
    <property type="molecule type" value="Genomic_DNA"/>
</dbReference>
<keyword evidence="2" id="KW-1185">Reference proteome</keyword>
<protein>
    <submittedName>
        <fullName evidence="1">Uncharacterized protein</fullName>
    </submittedName>
</protein>
<dbReference type="Proteomes" id="UP001607303">
    <property type="component" value="Unassembled WGS sequence"/>
</dbReference>
<proteinExistence type="predicted"/>
<gene>
    <name evidence="1" type="ORF">V1477_007797</name>
</gene>
<reference evidence="1 2" key="1">
    <citation type="journal article" date="2024" name="Ann. Entomol. Soc. Am.">
        <title>Genomic analyses of the southern and eastern yellowjacket wasps (Hymenoptera: Vespidae) reveal evolutionary signatures of social life.</title>
        <authorList>
            <person name="Catto M.A."/>
            <person name="Caine P.B."/>
            <person name="Orr S.E."/>
            <person name="Hunt B.G."/>
            <person name="Goodisman M.A.D."/>
        </authorList>
    </citation>
    <scope>NUCLEOTIDE SEQUENCE [LARGE SCALE GENOMIC DNA]</scope>
    <source>
        <strain evidence="1">232</strain>
        <tissue evidence="1">Head and thorax</tissue>
    </source>
</reference>
<feature type="non-terminal residue" evidence="1">
    <location>
        <position position="1"/>
    </location>
</feature>
<organism evidence="1 2">
    <name type="scientific">Vespula maculifrons</name>
    <name type="common">Eastern yellow jacket</name>
    <name type="synonym">Wasp</name>
    <dbReference type="NCBI Taxonomy" id="7453"/>
    <lineage>
        <taxon>Eukaryota</taxon>
        <taxon>Metazoa</taxon>
        <taxon>Ecdysozoa</taxon>
        <taxon>Arthropoda</taxon>
        <taxon>Hexapoda</taxon>
        <taxon>Insecta</taxon>
        <taxon>Pterygota</taxon>
        <taxon>Neoptera</taxon>
        <taxon>Endopterygota</taxon>
        <taxon>Hymenoptera</taxon>
        <taxon>Apocrita</taxon>
        <taxon>Aculeata</taxon>
        <taxon>Vespoidea</taxon>
        <taxon>Vespidae</taxon>
        <taxon>Vespinae</taxon>
        <taxon>Vespula</taxon>
    </lineage>
</organism>